<dbReference type="OrthoDB" id="6153857at2759"/>
<sequence length="214" mass="24713">MAQSAQEFSIVNNETLITCPYDPVHKIRAKKIMYHLSKCSKSHRYYSGKVLTCLYDSTHVIREDEYYDHMKVCSQRHTICQEMTPQYEEKLGNNPFTRETFSDDRYQAEEDWGAEIGDYDGSNNQSMNAKLLNQKASVIPVEKIQGLSRYHKRLYLHYFGAKLKAEDDNSSLPELPFELKHLPNFQEDLGLGSTRPIVAGRGRGHSSITYNNCF</sequence>
<evidence type="ECO:0000313" key="5">
    <source>
        <dbReference type="EMBL" id="CAD5116726.1"/>
    </source>
</evidence>
<evidence type="ECO:0000256" key="3">
    <source>
        <dbReference type="ARBA" id="ARBA00022833"/>
    </source>
</evidence>
<protein>
    <submittedName>
        <fullName evidence="5">DgyrCDS5584</fullName>
    </submittedName>
</protein>
<evidence type="ECO:0000259" key="4">
    <source>
        <dbReference type="PROSITE" id="PS51800"/>
    </source>
</evidence>
<name>A0A7I8VLZ2_9ANNE</name>
<accession>A0A7I8VLZ2</accession>
<dbReference type="SUPFAM" id="SSF57667">
    <property type="entry name" value="beta-beta-alpha zinc fingers"/>
    <property type="match status" value="1"/>
</dbReference>
<dbReference type="AlphaFoldDB" id="A0A7I8VLZ2"/>
<keyword evidence="2" id="KW-0863">Zinc-finger</keyword>
<dbReference type="PROSITE" id="PS51800">
    <property type="entry name" value="ZF_CHHC_U11_48K"/>
    <property type="match status" value="2"/>
</dbReference>
<reference evidence="5 6" key="1">
    <citation type="submission" date="2020-08" db="EMBL/GenBank/DDBJ databases">
        <authorList>
            <person name="Hejnol A."/>
        </authorList>
    </citation>
    <scope>NUCLEOTIDE SEQUENCE [LARGE SCALE GENOMIC DNA]</scope>
</reference>
<gene>
    <name evidence="5" type="ORF">DGYR_LOCUS5322</name>
</gene>
<proteinExistence type="predicted"/>
<keyword evidence="3" id="KW-0862">Zinc</keyword>
<organism evidence="5 6">
    <name type="scientific">Dimorphilus gyrociliatus</name>
    <dbReference type="NCBI Taxonomy" id="2664684"/>
    <lineage>
        <taxon>Eukaryota</taxon>
        <taxon>Metazoa</taxon>
        <taxon>Spiralia</taxon>
        <taxon>Lophotrochozoa</taxon>
        <taxon>Annelida</taxon>
        <taxon>Polychaeta</taxon>
        <taxon>Polychaeta incertae sedis</taxon>
        <taxon>Dinophilidae</taxon>
        <taxon>Dimorphilus</taxon>
    </lineage>
</organism>
<dbReference type="InterPro" id="IPR036236">
    <property type="entry name" value="Znf_C2H2_sf"/>
</dbReference>
<feature type="domain" description="CHHC U11-48K-type" evidence="4">
    <location>
        <begin position="50"/>
        <end position="77"/>
    </location>
</feature>
<dbReference type="InterPro" id="IPR022776">
    <property type="entry name" value="TRM13/UPF0224_CHHC_Znf_dom"/>
</dbReference>
<keyword evidence="6" id="KW-1185">Reference proteome</keyword>
<dbReference type="EMBL" id="CAJFCJ010000006">
    <property type="protein sequence ID" value="CAD5116726.1"/>
    <property type="molecule type" value="Genomic_DNA"/>
</dbReference>
<evidence type="ECO:0000256" key="2">
    <source>
        <dbReference type="ARBA" id="ARBA00022771"/>
    </source>
</evidence>
<dbReference type="Proteomes" id="UP000549394">
    <property type="component" value="Unassembled WGS sequence"/>
</dbReference>
<comment type="caution">
    <text evidence="5">The sequence shown here is derived from an EMBL/GenBank/DDBJ whole genome shotgun (WGS) entry which is preliminary data.</text>
</comment>
<dbReference type="Pfam" id="PF05253">
    <property type="entry name" value="zf-U11-48K"/>
    <property type="match status" value="1"/>
</dbReference>
<keyword evidence="1" id="KW-0479">Metal-binding</keyword>
<dbReference type="GO" id="GO:0008270">
    <property type="term" value="F:zinc ion binding"/>
    <property type="evidence" value="ECO:0007669"/>
    <property type="project" value="UniProtKB-KW"/>
</dbReference>
<evidence type="ECO:0000256" key="1">
    <source>
        <dbReference type="ARBA" id="ARBA00022723"/>
    </source>
</evidence>
<evidence type="ECO:0000313" key="6">
    <source>
        <dbReference type="Proteomes" id="UP000549394"/>
    </source>
</evidence>
<feature type="domain" description="CHHC U11-48K-type" evidence="4">
    <location>
        <begin position="16"/>
        <end position="43"/>
    </location>
</feature>